<organism evidence="1 2">
    <name type="scientific">Paenibacillus spiritus</name>
    <dbReference type="NCBI Taxonomy" id="2496557"/>
    <lineage>
        <taxon>Bacteria</taxon>
        <taxon>Bacillati</taxon>
        <taxon>Bacillota</taxon>
        <taxon>Bacilli</taxon>
        <taxon>Bacillales</taxon>
        <taxon>Paenibacillaceae</taxon>
        <taxon>Paenibacillus</taxon>
    </lineage>
</organism>
<dbReference type="RefSeq" id="WP_150457605.1">
    <property type="nucleotide sequence ID" value="NZ_VYKK01000007.1"/>
</dbReference>
<reference evidence="1 2" key="1">
    <citation type="submission" date="2019-09" db="EMBL/GenBank/DDBJ databases">
        <title>Bacillus ochoae sp. nov., Paenibacillus whitsoniae sp. nov., Paenibacillus spiritus sp. nov. Isolated from the Mars Exploration Rover during spacecraft assembly.</title>
        <authorList>
            <person name="Seuylemezian A."/>
            <person name="Vaishampayan P."/>
        </authorList>
    </citation>
    <scope>NUCLEOTIDE SEQUENCE [LARGE SCALE GENOMIC DNA]</scope>
    <source>
        <strain evidence="1 2">MER_111</strain>
    </source>
</reference>
<dbReference type="Proteomes" id="UP000367750">
    <property type="component" value="Unassembled WGS sequence"/>
</dbReference>
<evidence type="ECO:0000313" key="2">
    <source>
        <dbReference type="Proteomes" id="UP000367750"/>
    </source>
</evidence>
<gene>
    <name evidence="1" type="ORF">F4V43_07485</name>
</gene>
<protein>
    <submittedName>
        <fullName evidence="1">Uncharacterized protein</fullName>
    </submittedName>
</protein>
<keyword evidence="2" id="KW-1185">Reference proteome</keyword>
<comment type="caution">
    <text evidence="1">The sequence shown here is derived from an EMBL/GenBank/DDBJ whole genome shotgun (WGS) entry which is preliminary data.</text>
</comment>
<dbReference type="EMBL" id="VYKK01000007">
    <property type="protein sequence ID" value="KAA9005904.1"/>
    <property type="molecule type" value="Genomic_DNA"/>
</dbReference>
<dbReference type="OrthoDB" id="9779761at2"/>
<accession>A0A5J5GEK5</accession>
<sequence>MNLSLSESKKKALYGLITQRYDVHMSRFPYAKYPSEPLKEWRKQFAEPQHVRPDMIRSALNWRCGFWQRSNAPFPQKKIAISAIKAWPEFIEQKLTDQAAILSFWMDKLGDTTFGFDAAAFLLHLLHPPDLELADTQRLTAMRDLLAEVGYEVQPEASAYNLVALSLYTEFFRSLLPKMQLQHGERATLRLDRFLMTYGNREALAKLSEKFGPSVEPIVSYLDWDDLNSEHFLPDKILGRANADILFACLLLALDHNPDKASVLTVEGVVELLPLGSGGICNPGSYHYAMIALFGGQKERDFFVFEDEALSKAFTEQANNSTRDMRFYRKHGHAKISINPKYIST</sequence>
<dbReference type="AlphaFoldDB" id="A0A5J5GEK5"/>
<name>A0A5J5GEK5_9BACL</name>
<evidence type="ECO:0000313" key="1">
    <source>
        <dbReference type="EMBL" id="KAA9005904.1"/>
    </source>
</evidence>
<proteinExistence type="predicted"/>